<dbReference type="SUPFAM" id="SSF53756">
    <property type="entry name" value="UDP-Glycosyltransferase/glycogen phosphorylase"/>
    <property type="match status" value="2"/>
</dbReference>
<dbReference type="Pfam" id="PF13489">
    <property type="entry name" value="Methyltransf_23"/>
    <property type="match status" value="1"/>
</dbReference>
<dbReference type="Gene3D" id="3.40.50.150">
    <property type="entry name" value="Vaccinia Virus protein VP39"/>
    <property type="match status" value="1"/>
</dbReference>
<dbReference type="CDD" id="cd02440">
    <property type="entry name" value="AdoMet_MTases"/>
    <property type="match status" value="1"/>
</dbReference>
<reference evidence="2 3" key="1">
    <citation type="submission" date="2018-02" db="EMBL/GenBank/DDBJ databases">
        <title>The draft genome of Phyllobacterium sp. 1N-3.</title>
        <authorList>
            <person name="Liu L."/>
            <person name="Li L."/>
            <person name="Zhang X."/>
            <person name="Wang T."/>
            <person name="Liang L."/>
        </authorList>
    </citation>
    <scope>NUCLEOTIDE SEQUENCE [LARGE SCALE GENOMIC DNA]</scope>
    <source>
        <strain evidence="2 3">1N-3</strain>
    </source>
</reference>
<keyword evidence="3" id="KW-1185">Reference proteome</keyword>
<protein>
    <recommendedName>
        <fullName evidence="1">Glycosyl transferase family 1 domain-containing protein</fullName>
    </recommendedName>
</protein>
<proteinExistence type="predicted"/>
<dbReference type="EMBL" id="PVBR01000001">
    <property type="protein sequence ID" value="PRD45761.1"/>
    <property type="molecule type" value="Genomic_DNA"/>
</dbReference>
<name>A0A2S9IZ00_9HYPH</name>
<evidence type="ECO:0000313" key="2">
    <source>
        <dbReference type="EMBL" id="PRD45761.1"/>
    </source>
</evidence>
<dbReference type="PANTHER" id="PTHR46656">
    <property type="entry name" value="PUTATIVE-RELATED"/>
    <property type="match status" value="1"/>
</dbReference>
<comment type="caution">
    <text evidence="2">The sequence shown here is derived from an EMBL/GenBank/DDBJ whole genome shotgun (WGS) entry which is preliminary data.</text>
</comment>
<sequence length="1171" mass="132784">MSGKRTSFDKQYRAFEDRFRGSRESVRHRLSVYLPLLETLERSHPNARKALDLGSGRGEWLGLIMEKGWEGIGVDPSAGMANSALEAGIQTVAEDALTFLKKQDDQSFGLVTAFHIVEHLETVYLLDVINEIQRVLIPGGVLIIETPNPENLTVGTWSFYMDPTHVKPIPPLLLQFHVQTSGIENAHVIRLNHDASVDNMRPLETVIYTLFNVGMDYALLGQKNLEVENISSGGLERFVALNAQHSPADLEYLIGQIRLFESEIDDIVQLRVGEKAHLAVRETNDRLDALSNELNHTKRILESIYNSKSWKISKVLQNIYRSIPFVDNVNGLSHALINRSHSVFGNFSPARRLASAILTPFPRLKFRIINSIHKTNGGPLDIYTNKRGGFHYKSYGHEDYKVLNRNFSETDVTILGHFSGSYSLSYINRCLALALAEISGMNVRIIPHHGKPENSIIAPSDSSTKRLKTLMEANDRQRVEKISIIHHYPVLDRDVTAGNQFILFFWEESFIPNDIMSKLEKYDIIIAPSRFVRKVLEDNGCRTPVIVLPVPLGEVYPSDVKVPKEKCKKITLLHVSSCFPRKGVDVLLCGFNELARDDEDIQLVIKTFYNIHNDIFSVIDRYVDKDIRSRINVVFDEYSTDEMKELYDSCDAVVLPSRGEGLNLPAIEAGIRKIPVIATSYGGQLDFLNDANSWLIPYSYGEAQSHFSSAYSYWAQPDLESFVAIVREVVGSIRRDGEDLNRKADALFDTINRTYLSGDSAVRFISSLDAASGYEKELSEGGVTFVSTWAEACGISEYTAKLARELRGQHININILSPTYEVGDDVNSNYKKVNGFDVLKGWKKNVAMRPFSSSHMKFMKEIVWFQHHFSWYELDDAFLRNIELIKSSGRIVIITLHTTDVVARFRGERIESLVRSLELFDRIIVHNINDLNNLGFAGVTDNVTLIQQGVSESYIDKVSEEFSYIIGSFGFLLPHKNVLAIIDAFSEFIDNTGDGDKYRLRLMNAVRGDEISRMEYKECLRSIEKKNIGRQVEFITEFLSEEEVKSSLSECDIVILPYLENMESSSAAVRTSLEACPFVATSPARLFEEVRDITIPLGSFAADAVKRVLFDFYVNRDEAHLRDVSHRRRQWISDNSWRAIAKRVGGLITALRHKRALSDHLRTNENRHRRS</sequence>
<evidence type="ECO:0000313" key="3">
    <source>
        <dbReference type="Proteomes" id="UP000239434"/>
    </source>
</evidence>
<dbReference type="RefSeq" id="WP_105740059.1">
    <property type="nucleotide sequence ID" value="NZ_PVBR01000001.1"/>
</dbReference>
<dbReference type="InterPro" id="IPR029063">
    <property type="entry name" value="SAM-dependent_MTases_sf"/>
</dbReference>
<evidence type="ECO:0000259" key="1">
    <source>
        <dbReference type="Pfam" id="PF00534"/>
    </source>
</evidence>
<dbReference type="PANTHER" id="PTHR46656:SF3">
    <property type="entry name" value="PUTATIVE-RELATED"/>
    <property type="match status" value="1"/>
</dbReference>
<dbReference type="Pfam" id="PF00534">
    <property type="entry name" value="Glycos_transf_1"/>
    <property type="match status" value="1"/>
</dbReference>
<gene>
    <name evidence="2" type="ORF">C5748_00980</name>
</gene>
<dbReference type="SUPFAM" id="SSF53335">
    <property type="entry name" value="S-adenosyl-L-methionine-dependent methyltransferases"/>
    <property type="match status" value="1"/>
</dbReference>
<organism evidence="2 3">
    <name type="scientific">Phyllobacterium phragmitis</name>
    <dbReference type="NCBI Taxonomy" id="2670329"/>
    <lineage>
        <taxon>Bacteria</taxon>
        <taxon>Pseudomonadati</taxon>
        <taxon>Pseudomonadota</taxon>
        <taxon>Alphaproteobacteria</taxon>
        <taxon>Hyphomicrobiales</taxon>
        <taxon>Phyllobacteriaceae</taxon>
        <taxon>Phyllobacterium</taxon>
    </lineage>
</organism>
<dbReference type="InterPro" id="IPR001296">
    <property type="entry name" value="Glyco_trans_1"/>
</dbReference>
<dbReference type="CDD" id="cd03801">
    <property type="entry name" value="GT4_PimA-like"/>
    <property type="match status" value="1"/>
</dbReference>
<accession>A0A2S9IZ00</accession>
<dbReference type="Gene3D" id="3.40.50.2000">
    <property type="entry name" value="Glycogen Phosphorylase B"/>
    <property type="match status" value="3"/>
</dbReference>
<feature type="domain" description="Glycosyl transferase family 1" evidence="1">
    <location>
        <begin position="563"/>
        <end position="694"/>
    </location>
</feature>
<dbReference type="AlphaFoldDB" id="A0A2S9IZ00"/>
<dbReference type="GO" id="GO:0016757">
    <property type="term" value="F:glycosyltransferase activity"/>
    <property type="evidence" value="ECO:0007669"/>
    <property type="project" value="InterPro"/>
</dbReference>
<dbReference type="Proteomes" id="UP000239434">
    <property type="component" value="Unassembled WGS sequence"/>
</dbReference>